<proteinExistence type="predicted"/>
<dbReference type="EMBL" id="FNTI01000001">
    <property type="protein sequence ID" value="SEC00652.1"/>
    <property type="molecule type" value="Genomic_DNA"/>
</dbReference>
<reference evidence="2 3" key="1">
    <citation type="submission" date="2016-10" db="EMBL/GenBank/DDBJ databases">
        <authorList>
            <person name="de Groot N.N."/>
        </authorList>
    </citation>
    <scope>NUCLEOTIDE SEQUENCE [LARGE SCALE GENOMIC DNA]</scope>
    <source>
        <strain evidence="2 3">GAS522</strain>
    </source>
</reference>
<evidence type="ECO:0000313" key="2">
    <source>
        <dbReference type="EMBL" id="SEC00652.1"/>
    </source>
</evidence>
<dbReference type="Proteomes" id="UP000183208">
    <property type="component" value="Unassembled WGS sequence"/>
</dbReference>
<protein>
    <submittedName>
        <fullName evidence="2">Uncharacterized protein</fullName>
    </submittedName>
</protein>
<evidence type="ECO:0000313" key="3">
    <source>
        <dbReference type="Proteomes" id="UP000183208"/>
    </source>
</evidence>
<organism evidence="2 3">
    <name type="scientific">Bradyrhizobium lablabi</name>
    <dbReference type="NCBI Taxonomy" id="722472"/>
    <lineage>
        <taxon>Bacteria</taxon>
        <taxon>Pseudomonadati</taxon>
        <taxon>Pseudomonadota</taxon>
        <taxon>Alphaproteobacteria</taxon>
        <taxon>Hyphomicrobiales</taxon>
        <taxon>Nitrobacteraceae</taxon>
        <taxon>Bradyrhizobium</taxon>
    </lineage>
</organism>
<feature type="transmembrane region" description="Helical" evidence="1">
    <location>
        <begin position="30"/>
        <end position="49"/>
    </location>
</feature>
<sequence length="70" mass="8273">MRRELVCCSDRRKQIMRWKISHHGHDPRQIDLLAVLALLIVIVTAWRYFDSGPKPQNTTAFIEPSQSVRW</sequence>
<gene>
    <name evidence="2" type="ORF">SAMN05444171_0435</name>
</gene>
<keyword evidence="1" id="KW-0472">Membrane</keyword>
<keyword evidence="1" id="KW-0812">Transmembrane</keyword>
<accession>A0A1H4P189</accession>
<evidence type="ECO:0000256" key="1">
    <source>
        <dbReference type="SAM" id="Phobius"/>
    </source>
</evidence>
<keyword evidence="1" id="KW-1133">Transmembrane helix</keyword>
<dbReference type="AlphaFoldDB" id="A0A1H4P189"/>
<name>A0A1H4P189_9BRAD</name>